<reference evidence="2 3" key="1">
    <citation type="submission" date="2023-02" db="EMBL/GenBank/DDBJ databases">
        <title>Bacterial whole genome sequence for Curvibacter sp. HBC28.</title>
        <authorList>
            <person name="Le V."/>
            <person name="Ko S.-R."/>
            <person name="Ahn C.-Y."/>
            <person name="Oh H.-M."/>
        </authorList>
    </citation>
    <scope>NUCLEOTIDE SEQUENCE [LARGE SCALE GENOMIC DNA]</scope>
    <source>
        <strain evidence="2 3">HBC28</strain>
    </source>
</reference>
<accession>A0ABT5MEC3</accession>
<comment type="caution">
    <text evidence="2">The sequence shown here is derived from an EMBL/GenBank/DDBJ whole genome shotgun (WGS) entry which is preliminary data.</text>
</comment>
<keyword evidence="3" id="KW-1185">Reference proteome</keyword>
<feature type="domain" description="Oxidoreductase-like" evidence="1">
    <location>
        <begin position="12"/>
        <end position="50"/>
    </location>
</feature>
<gene>
    <name evidence="2" type="ORF">PSQ39_09855</name>
</gene>
<dbReference type="InterPro" id="IPR019180">
    <property type="entry name" value="Oxidoreductase-like_N"/>
</dbReference>
<proteinExistence type="predicted"/>
<evidence type="ECO:0000313" key="3">
    <source>
        <dbReference type="Proteomes" id="UP001528672"/>
    </source>
</evidence>
<dbReference type="Pfam" id="PF09791">
    <property type="entry name" value="Oxidored-like"/>
    <property type="match status" value="1"/>
</dbReference>
<dbReference type="Proteomes" id="UP001528672">
    <property type="component" value="Unassembled WGS sequence"/>
</dbReference>
<sequence>MSDASVTDPQPLPPPPLDLDSCCGNGCDPCVVDLHDLAMDQYRQDLRAWRARQPAPSGSASAPG</sequence>
<dbReference type="EMBL" id="JAQSIO010000003">
    <property type="protein sequence ID" value="MDD0814932.1"/>
    <property type="molecule type" value="Genomic_DNA"/>
</dbReference>
<evidence type="ECO:0000313" key="2">
    <source>
        <dbReference type="EMBL" id="MDD0814932.1"/>
    </source>
</evidence>
<evidence type="ECO:0000259" key="1">
    <source>
        <dbReference type="Pfam" id="PF09791"/>
    </source>
</evidence>
<organism evidence="2 3">
    <name type="scientific">Curvibacter microcysteis</name>
    <dbReference type="NCBI Taxonomy" id="3026419"/>
    <lineage>
        <taxon>Bacteria</taxon>
        <taxon>Pseudomonadati</taxon>
        <taxon>Pseudomonadota</taxon>
        <taxon>Betaproteobacteria</taxon>
        <taxon>Burkholderiales</taxon>
        <taxon>Comamonadaceae</taxon>
        <taxon>Curvibacter</taxon>
    </lineage>
</organism>
<name>A0ABT5MEC3_9BURK</name>
<dbReference type="RefSeq" id="WP_273926597.1">
    <property type="nucleotide sequence ID" value="NZ_JAQSIO010000003.1"/>
</dbReference>
<protein>
    <submittedName>
        <fullName evidence="2">Oxidoreductase-like domain-containing protein</fullName>
    </submittedName>
</protein>